<name>A0A4Q2FFR0_STROR</name>
<dbReference type="AlphaFoldDB" id="A0A4Q2FFR0"/>
<organism evidence="1 2">
    <name type="scientific">Streptococcus oralis</name>
    <dbReference type="NCBI Taxonomy" id="1303"/>
    <lineage>
        <taxon>Bacteria</taxon>
        <taxon>Bacillati</taxon>
        <taxon>Bacillota</taxon>
        <taxon>Bacilli</taxon>
        <taxon>Lactobacillales</taxon>
        <taxon>Streptococcaceae</taxon>
        <taxon>Streptococcus</taxon>
    </lineage>
</organism>
<proteinExistence type="predicted"/>
<evidence type="ECO:0000313" key="1">
    <source>
        <dbReference type="EMBL" id="RXX19891.1"/>
    </source>
</evidence>
<sequence length="67" mass="7951">MSLIYPWSLFLHYISNKVLCQNSHPICLYRIEKIAEYKKGEQRLFSLEHGWNITFPISYALYLGQKG</sequence>
<dbReference type="Proteomes" id="UP000289485">
    <property type="component" value="Unassembled WGS sequence"/>
</dbReference>
<protein>
    <submittedName>
        <fullName evidence="1">Uncharacterized protein</fullName>
    </submittedName>
</protein>
<reference evidence="1 2" key="1">
    <citation type="submission" date="2018-05" db="EMBL/GenBank/DDBJ databases">
        <title>Streptococcus from otitis media.</title>
        <authorList>
            <person name="Wayes A.M."/>
            <person name="Jakubovics N.S."/>
        </authorList>
    </citation>
    <scope>NUCLEOTIDE SEQUENCE [LARGE SCALE GENOMIC DNA]</scope>
    <source>
        <strain evidence="1 2">NU43</strain>
    </source>
</reference>
<gene>
    <name evidence="1" type="ORF">DF216_09770</name>
</gene>
<accession>A0A4Q2FFR0</accession>
<dbReference type="EMBL" id="QEWJ01000016">
    <property type="protein sequence ID" value="RXX19891.1"/>
    <property type="molecule type" value="Genomic_DNA"/>
</dbReference>
<evidence type="ECO:0000313" key="2">
    <source>
        <dbReference type="Proteomes" id="UP000289485"/>
    </source>
</evidence>
<comment type="caution">
    <text evidence="1">The sequence shown here is derived from an EMBL/GenBank/DDBJ whole genome shotgun (WGS) entry which is preliminary data.</text>
</comment>